<proteinExistence type="predicted"/>
<protein>
    <submittedName>
        <fullName evidence="4">F-box domain-containing protein</fullName>
    </submittedName>
</protein>
<reference evidence="4" key="1">
    <citation type="submission" date="2016-11" db="UniProtKB">
        <authorList>
            <consortium name="WormBaseParasite"/>
        </authorList>
    </citation>
    <scope>IDENTIFICATION</scope>
</reference>
<dbReference type="Pfam" id="PF07735">
    <property type="entry name" value="FBA_2"/>
    <property type="match status" value="2"/>
</dbReference>
<dbReference type="Pfam" id="PF00646">
    <property type="entry name" value="F-box"/>
    <property type="match status" value="2"/>
</dbReference>
<dbReference type="PANTHER" id="PTHR21503">
    <property type="entry name" value="F-BOX-CONTAINING HYPOTHETICAL PROTEIN C.ELEGANS"/>
    <property type="match status" value="1"/>
</dbReference>
<evidence type="ECO:0000313" key="3">
    <source>
        <dbReference type="Proteomes" id="UP000095282"/>
    </source>
</evidence>
<dbReference type="InterPro" id="IPR001810">
    <property type="entry name" value="F-box_dom"/>
</dbReference>
<evidence type="ECO:0000259" key="2">
    <source>
        <dbReference type="Pfam" id="PF07735"/>
    </source>
</evidence>
<evidence type="ECO:0000313" key="4">
    <source>
        <dbReference type="WBParaSite" id="Csp11.Scaffold630.g17606.t1"/>
    </source>
</evidence>
<organism evidence="3 4">
    <name type="scientific">Caenorhabditis tropicalis</name>
    <dbReference type="NCBI Taxonomy" id="1561998"/>
    <lineage>
        <taxon>Eukaryota</taxon>
        <taxon>Metazoa</taxon>
        <taxon>Ecdysozoa</taxon>
        <taxon>Nematoda</taxon>
        <taxon>Chromadorea</taxon>
        <taxon>Rhabditida</taxon>
        <taxon>Rhabditina</taxon>
        <taxon>Rhabditomorpha</taxon>
        <taxon>Rhabditoidea</taxon>
        <taxon>Rhabditidae</taxon>
        <taxon>Peloderinae</taxon>
        <taxon>Caenorhabditis</taxon>
    </lineage>
</organism>
<dbReference type="AlphaFoldDB" id="A0A1I7UN06"/>
<dbReference type="Proteomes" id="UP000095282">
    <property type="component" value="Unplaced"/>
</dbReference>
<dbReference type="eggNOG" id="ENOG502TJY0">
    <property type="taxonomic scope" value="Eukaryota"/>
</dbReference>
<feature type="domain" description="Sdz-33 F-box" evidence="2">
    <location>
        <begin position="200"/>
        <end position="258"/>
    </location>
</feature>
<dbReference type="WBParaSite" id="Csp11.Scaffold630.g17606.t1">
    <property type="protein sequence ID" value="Csp11.Scaffold630.g17606.t1"/>
    <property type="gene ID" value="Csp11.Scaffold630.g17606"/>
</dbReference>
<dbReference type="InterPro" id="IPR012885">
    <property type="entry name" value="F-box_Sdz-33"/>
</dbReference>
<feature type="domain" description="Sdz-33 F-box" evidence="2">
    <location>
        <begin position="523"/>
        <end position="581"/>
    </location>
</feature>
<accession>A0A1I7UN06</accession>
<feature type="domain" description="F-box" evidence="1">
    <location>
        <begin position="5"/>
        <end position="43"/>
    </location>
</feature>
<dbReference type="PANTHER" id="PTHR21503:SF8">
    <property type="entry name" value="F-BOX ASSOCIATED DOMAIN-CONTAINING PROTEIN-RELATED"/>
    <property type="match status" value="1"/>
</dbReference>
<feature type="domain" description="F-box" evidence="1">
    <location>
        <begin position="329"/>
        <end position="369"/>
    </location>
</feature>
<keyword evidence="3" id="KW-1185">Reference proteome</keyword>
<evidence type="ECO:0000259" key="1">
    <source>
        <dbReference type="Pfam" id="PF00646"/>
    </source>
</evidence>
<name>A0A1I7UN06_9PELO</name>
<sequence>MVFHLFHLPESIQINIINTMNPCEQFFTSLCSRKSYSFVKTHRRAIEGLAIYTEGNFDFRLDDYENTHMKFHQSFEFLNHDLKELIIDVNPIPFELRNNNMTTFWAEPREGTMKLIEYVCDLFNVQVRDMEIYCDSDDRLMKWVQSRQKRLKIVQFTSNYCKENQFTPETLTNFIMDCEAKEIQLNAYITQPLRIRNFQKRCDCFDVSIGTWFTLENLMTLDCIEITVTGKQLTSTEMNEFFKHWMNGGSPRLTFLQVKLDNYNEQELMDGIDVKWNMKTVHAPTSEEGVTFPFDGFYEIQKITNGMSAGFRFKYGLLFFGVWPCCFNLFRLPHVASMSIINEMNTIEQLLTSLCSRRAFSVTKTLRRKSDDITMSSDNTCLVIDKGNERLIIKQFEEDPRRKEMVTVNGKSARFAYDAERSLINTFWAEPIVGTMELVEHVSSLFGIQVDRVVIKNDSGTRFMNWVQKRQRSLRMVQVDSFGLMEDRFEPEDLKNIIMECEAETIQLKALHSSPFQIVNLHKKIDFVECLRGTWITVDNLMTLDCIRITVQKKRFTCAEMNRFIKNWLQGGSHRLKILQVEIHEYNLLDLFDGLDTRWNTERMVFTKNNKDPFIGFFEMNRSDGVTAGFQLFDDEFRFAVWPNGSGNVLDLQ</sequence>